<dbReference type="PANTHER" id="PTHR46910">
    <property type="entry name" value="TRANSCRIPTION FACTOR PDR1"/>
    <property type="match status" value="1"/>
</dbReference>
<keyword evidence="8" id="KW-1185">Reference proteome</keyword>
<evidence type="ECO:0000256" key="2">
    <source>
        <dbReference type="ARBA" id="ARBA00023015"/>
    </source>
</evidence>
<keyword evidence="4" id="KW-0804">Transcription</keyword>
<proteinExistence type="predicted"/>
<dbReference type="InterPro" id="IPR007219">
    <property type="entry name" value="XnlR_reg_dom"/>
</dbReference>
<dbReference type="GO" id="GO:0008270">
    <property type="term" value="F:zinc ion binding"/>
    <property type="evidence" value="ECO:0007669"/>
    <property type="project" value="InterPro"/>
</dbReference>
<reference evidence="7" key="1">
    <citation type="submission" date="2016-12" db="EMBL/GenBank/DDBJ databases">
        <title>The genomes of Aspergillus section Nigri reveals drivers in fungal speciation.</title>
        <authorList>
            <consortium name="DOE Joint Genome Institute"/>
            <person name="Vesth T.C."/>
            <person name="Nybo J."/>
            <person name="Theobald S."/>
            <person name="Brandl J."/>
            <person name="Frisvad J.C."/>
            <person name="Nielsen K.F."/>
            <person name="Lyhne E.K."/>
            <person name="Kogle M.E."/>
            <person name="Kuo A."/>
            <person name="Riley R."/>
            <person name="Clum A."/>
            <person name="Nolan M."/>
            <person name="Lipzen A."/>
            <person name="Salamov A."/>
            <person name="Henrissat B."/>
            <person name="Wiebenga A."/>
            <person name="De Vries R.P."/>
            <person name="Grigoriev I.V."/>
            <person name="Mortensen U.H."/>
            <person name="Andersen M.R."/>
            <person name="Baker S.E."/>
        </authorList>
    </citation>
    <scope>NUCLEOTIDE SEQUENCE [LARGE SCALE GENOMIC DNA]</scope>
    <source>
        <strain evidence="7">CBS 113365</strain>
    </source>
</reference>
<dbReference type="Pfam" id="PF04082">
    <property type="entry name" value="Fungal_trans"/>
    <property type="match status" value="1"/>
</dbReference>
<sequence>MATSRDAPHTLIAAAIRRVSSSYNQRNLVPSVDSEFVAHVMPATRGRSSVMQQRPAAIGAITMIFLVLSDATRNAIRNALDLMTLQAPNGLVPQKYRLLRKVNTLCPFSHHIDLFETLRIDLNHQSGPPLRQNGPDLTFTLTVGPQNNLHVGGHALGNLCTFNGLPFFSATGRQWIRERTGEDVNLEYTSPRPSILDPSTPNGVPHAVPLPDKGIMCQLHDEWQSSILSRMFPFVDRVLLESTVAAAYHNELSVSSPGADSARACIHAFTAICVHAADQQHGHRVVHTEDHLQTAHDLVPRMLHESVTIDGLQAVLMIMERSVRVKSERGNILILEMLLASAIRFVFHLNGHLAPVYTDDDQFRRSLHVRELFWICYIMDKEFSLRAGHPPCLDESQCDLTLPDIHHTAPEFLAGIRLAMLQSEVYHRLYSLKALRQTDAQLLGAIRDLDSALEIWRMSIPTNFRPRLIDRETNAMDTPNTIFQLHYLYCMSMIHQASGRCSAWVQNHDTSEAGSSLAISVEASRSMLQKFLDDRLDFNKTNLRFTLPYFLTAICHLFSNILFNPTHGGIDDDLELFMSVPTHIRTCVPPEIPRLSAYHIKLFENFVMELGRLASSAINKARAGSQHVN</sequence>
<evidence type="ECO:0000256" key="1">
    <source>
        <dbReference type="ARBA" id="ARBA00004123"/>
    </source>
</evidence>
<protein>
    <submittedName>
        <fullName evidence="7">C6 zinc finger domain protein</fullName>
    </submittedName>
</protein>
<dbReference type="InterPro" id="IPR050987">
    <property type="entry name" value="AtrR-like"/>
</dbReference>
<accession>A0A319CNA2</accession>
<dbReference type="OrthoDB" id="4116913at2759"/>
<comment type="subcellular location">
    <subcellularLocation>
        <location evidence="1">Nucleus</location>
    </subcellularLocation>
</comment>
<dbReference type="SMART" id="SM00906">
    <property type="entry name" value="Fungal_trans"/>
    <property type="match status" value="1"/>
</dbReference>
<dbReference type="CDD" id="cd12148">
    <property type="entry name" value="fungal_TF_MHR"/>
    <property type="match status" value="1"/>
</dbReference>
<dbReference type="GO" id="GO:0006351">
    <property type="term" value="P:DNA-templated transcription"/>
    <property type="evidence" value="ECO:0007669"/>
    <property type="project" value="InterPro"/>
</dbReference>
<dbReference type="PANTHER" id="PTHR46910:SF37">
    <property type="entry name" value="ZN(II)2CYS6 TRANSCRIPTION FACTOR (EUROFUNG)"/>
    <property type="match status" value="1"/>
</dbReference>
<evidence type="ECO:0000256" key="3">
    <source>
        <dbReference type="ARBA" id="ARBA00023125"/>
    </source>
</evidence>
<dbReference type="GO" id="GO:0005634">
    <property type="term" value="C:nucleus"/>
    <property type="evidence" value="ECO:0007669"/>
    <property type="project" value="UniProtKB-SubCell"/>
</dbReference>
<dbReference type="AlphaFoldDB" id="A0A319CNA2"/>
<organism evidence="7 8">
    <name type="scientific">Aspergillus vadensis (strain CBS 113365 / IMI 142717 / IBT 24658)</name>
    <dbReference type="NCBI Taxonomy" id="1448311"/>
    <lineage>
        <taxon>Eukaryota</taxon>
        <taxon>Fungi</taxon>
        <taxon>Dikarya</taxon>
        <taxon>Ascomycota</taxon>
        <taxon>Pezizomycotina</taxon>
        <taxon>Eurotiomycetes</taxon>
        <taxon>Eurotiomycetidae</taxon>
        <taxon>Eurotiales</taxon>
        <taxon>Aspergillaceae</taxon>
        <taxon>Aspergillus</taxon>
        <taxon>Aspergillus subgen. Circumdati</taxon>
    </lineage>
</organism>
<dbReference type="GO" id="GO:0003677">
    <property type="term" value="F:DNA binding"/>
    <property type="evidence" value="ECO:0007669"/>
    <property type="project" value="UniProtKB-KW"/>
</dbReference>
<keyword evidence="2" id="KW-0805">Transcription regulation</keyword>
<name>A0A319CNA2_ASPVC</name>
<evidence type="ECO:0000313" key="8">
    <source>
        <dbReference type="Proteomes" id="UP000248405"/>
    </source>
</evidence>
<keyword evidence="5" id="KW-0539">Nucleus</keyword>
<feature type="domain" description="Xylanolytic transcriptional activator regulatory" evidence="6">
    <location>
        <begin position="335"/>
        <end position="409"/>
    </location>
</feature>
<dbReference type="GO" id="GO:0003700">
    <property type="term" value="F:DNA-binding transcription factor activity"/>
    <property type="evidence" value="ECO:0007669"/>
    <property type="project" value="InterPro"/>
</dbReference>
<evidence type="ECO:0000256" key="5">
    <source>
        <dbReference type="ARBA" id="ARBA00023242"/>
    </source>
</evidence>
<evidence type="ECO:0000256" key="4">
    <source>
        <dbReference type="ARBA" id="ARBA00023163"/>
    </source>
</evidence>
<dbReference type="EMBL" id="KZ821622">
    <property type="protein sequence ID" value="PYH69822.1"/>
    <property type="molecule type" value="Genomic_DNA"/>
</dbReference>
<evidence type="ECO:0000259" key="6">
    <source>
        <dbReference type="SMART" id="SM00906"/>
    </source>
</evidence>
<gene>
    <name evidence="7" type="ORF">BO88DRAFT_434726</name>
</gene>
<keyword evidence="3" id="KW-0238">DNA-binding</keyword>
<dbReference type="Proteomes" id="UP000248405">
    <property type="component" value="Unassembled WGS sequence"/>
</dbReference>
<dbReference type="GeneID" id="37214082"/>
<evidence type="ECO:0000313" key="7">
    <source>
        <dbReference type="EMBL" id="PYH69822.1"/>
    </source>
</evidence>
<dbReference type="RefSeq" id="XP_025563616.1">
    <property type="nucleotide sequence ID" value="XM_025709490.1"/>
</dbReference>